<protein>
    <submittedName>
        <fullName evidence="1">Uncharacterized protein</fullName>
    </submittedName>
</protein>
<dbReference type="Proteomes" id="UP000790377">
    <property type="component" value="Unassembled WGS sequence"/>
</dbReference>
<evidence type="ECO:0000313" key="1">
    <source>
        <dbReference type="EMBL" id="KAH7903870.1"/>
    </source>
</evidence>
<keyword evidence="2" id="KW-1185">Reference proteome</keyword>
<sequence>MIRHNDATELCITKGQEGIVAGWQAGIGSKGQQVLDTLFVKLVNPPIEVQIDGLPVNIVPIPKTTTTVAVHLQNDVIKRVARQQVNVLHNFSMTDYTSQGKTRPYNVVDLGHCSSHQSYYTCLSRSASAEGTAIIGSIDKRKITGGASGWLRQEYRMLELLDEISLLRYNNELPDFIQGHRRNTVVSLYQQWKGSLYVPSRVPDQIKWSTSDPLEIDSTLESVEWKIFDKKAFKQKLLEDQKAAFVPAQGSIPLPEVNNNKRKGVEGESSRSKKKGKPTMNIEVDLSSVGLKWDAVDYSCAYDSLFTILFHLWLSSPLRWNKHMKNFTSFTSSLVSGFQKTYHNTSTLDIARDAVRVKLTSYNPETFPTGPVSASVSELAHTMLGSDCDPSVWIRCMECGAKVPINKQMSHIYCPVVNEHTSTSEWLKRKWSTPENTTHKCLTCELFVHGQWQCDSPPKIVILDIYDQPMSIDLTIYARGNKLNTKLHLKGVIYHKSNHFTAVVIDSKGGLKYHDGIKSCSLEDSGKNVSTIDSLDLSVWNGGSACLVVYARSL</sequence>
<organism evidence="1 2">
    <name type="scientific">Hygrophoropsis aurantiaca</name>
    <dbReference type="NCBI Taxonomy" id="72124"/>
    <lineage>
        <taxon>Eukaryota</taxon>
        <taxon>Fungi</taxon>
        <taxon>Dikarya</taxon>
        <taxon>Basidiomycota</taxon>
        <taxon>Agaricomycotina</taxon>
        <taxon>Agaricomycetes</taxon>
        <taxon>Agaricomycetidae</taxon>
        <taxon>Boletales</taxon>
        <taxon>Coniophorineae</taxon>
        <taxon>Hygrophoropsidaceae</taxon>
        <taxon>Hygrophoropsis</taxon>
    </lineage>
</organism>
<proteinExistence type="predicted"/>
<name>A0ACB7ZS21_9AGAM</name>
<gene>
    <name evidence="1" type="ORF">BJ138DRAFT_1019935</name>
</gene>
<reference evidence="1" key="1">
    <citation type="journal article" date="2021" name="New Phytol.">
        <title>Evolutionary innovations through gain and loss of genes in the ectomycorrhizal Boletales.</title>
        <authorList>
            <person name="Wu G."/>
            <person name="Miyauchi S."/>
            <person name="Morin E."/>
            <person name="Kuo A."/>
            <person name="Drula E."/>
            <person name="Varga T."/>
            <person name="Kohler A."/>
            <person name="Feng B."/>
            <person name="Cao Y."/>
            <person name="Lipzen A."/>
            <person name="Daum C."/>
            <person name="Hundley H."/>
            <person name="Pangilinan J."/>
            <person name="Johnson J."/>
            <person name="Barry K."/>
            <person name="LaButti K."/>
            <person name="Ng V."/>
            <person name="Ahrendt S."/>
            <person name="Min B."/>
            <person name="Choi I.G."/>
            <person name="Park H."/>
            <person name="Plett J.M."/>
            <person name="Magnuson J."/>
            <person name="Spatafora J.W."/>
            <person name="Nagy L.G."/>
            <person name="Henrissat B."/>
            <person name="Grigoriev I.V."/>
            <person name="Yang Z.L."/>
            <person name="Xu J."/>
            <person name="Martin F.M."/>
        </authorList>
    </citation>
    <scope>NUCLEOTIDE SEQUENCE</scope>
    <source>
        <strain evidence="1">ATCC 28755</strain>
    </source>
</reference>
<accession>A0ACB7ZS21</accession>
<comment type="caution">
    <text evidence="1">The sequence shown here is derived from an EMBL/GenBank/DDBJ whole genome shotgun (WGS) entry which is preliminary data.</text>
</comment>
<evidence type="ECO:0000313" key="2">
    <source>
        <dbReference type="Proteomes" id="UP000790377"/>
    </source>
</evidence>
<dbReference type="EMBL" id="MU268718">
    <property type="protein sequence ID" value="KAH7903870.1"/>
    <property type="molecule type" value="Genomic_DNA"/>
</dbReference>